<evidence type="ECO:0000313" key="2">
    <source>
        <dbReference type="EMBL" id="QSZ67367.1"/>
    </source>
</evidence>
<dbReference type="RefSeq" id="WP_265580256.1">
    <property type="nucleotide sequence ID" value="NZ_CP036172.1"/>
</dbReference>
<dbReference type="PANTHER" id="PTHR35902">
    <property type="entry name" value="S-LAYER DOMAIN-LIKE PROTEIN-RELATED"/>
    <property type="match status" value="1"/>
</dbReference>
<dbReference type="EMBL" id="CP036172">
    <property type="protein sequence ID" value="QSZ67367.1"/>
    <property type="molecule type" value="Genomic_DNA"/>
</dbReference>
<dbReference type="KEGG" id="maqe:RJ40_07555"/>
<dbReference type="Gene3D" id="2.60.40.10">
    <property type="entry name" value="Immunoglobulins"/>
    <property type="match status" value="1"/>
</dbReference>
<evidence type="ECO:0000256" key="1">
    <source>
        <dbReference type="SAM" id="Phobius"/>
    </source>
</evidence>
<keyword evidence="1" id="KW-0812">Transmembrane</keyword>
<dbReference type="InterPro" id="IPR013783">
    <property type="entry name" value="Ig-like_fold"/>
</dbReference>
<reference evidence="2" key="2">
    <citation type="submission" date="2019-02" db="EMBL/GenBank/DDBJ databases">
        <authorList>
            <person name="Chen S.-C."/>
            <person name="Chien H.-H."/>
            <person name="Lai M.-C."/>
        </authorList>
    </citation>
    <scope>NUCLEOTIDE SEQUENCE</scope>
    <source>
        <strain evidence="2">N2F9704</strain>
    </source>
</reference>
<reference evidence="2" key="1">
    <citation type="journal article" date="2001" name="Int. J. Syst. Evol. Microbiol.">
        <title>Methanofollis aquaemaris sp. nov., a methanogen isolated from an aquaculture fish pond.</title>
        <authorList>
            <person name="Lai M.C."/>
            <person name="Chen S.C."/>
        </authorList>
    </citation>
    <scope>NUCLEOTIDE SEQUENCE</scope>
    <source>
        <strain evidence="2">N2F9704</strain>
    </source>
</reference>
<dbReference type="Proteomes" id="UP001042704">
    <property type="component" value="Chromosome"/>
</dbReference>
<proteinExistence type="predicted"/>
<feature type="transmembrane region" description="Helical" evidence="1">
    <location>
        <begin position="346"/>
        <end position="366"/>
    </location>
</feature>
<sequence>MVFLFLLPTTAAAVNGEENAARVTVLGFQTDPALLMPGDEATVTVTIKNTAEESVPISSARLYTEKNVAVINNPYQTFGALGPGNEATFTFRVKASLNEGTFYPVFVLDFRDAGSLRYPVPVKVDGTEPRFSVTSRPDSFVRDKKEIVRVSVSNPRAGPINGVSVVPSGQSLEVTPTSAFIGALEPDQAGEVTFNITPAEETDLVFTLRYRNGDNQRDIEVPLPIVFSEDKKRAEIVVSGVEVTAEGGHYRANGDVTNTGLEVAKAVVITTGDPAVPVDPNQVYPVASLDPDDLANFDVTFKVENATEVPLVIDYKDADGNTYSTTVMIGVKATLPTGGEGEGQSFPITAVVLILVVAVIAGAVIFRSWKKAKENEK</sequence>
<name>A0A8A3S528_9EURY</name>
<organism evidence="2 3">
    <name type="scientific">Methanofollis aquaemaris</name>
    <dbReference type="NCBI Taxonomy" id="126734"/>
    <lineage>
        <taxon>Archaea</taxon>
        <taxon>Methanobacteriati</taxon>
        <taxon>Methanobacteriota</taxon>
        <taxon>Stenosarchaea group</taxon>
        <taxon>Methanomicrobia</taxon>
        <taxon>Methanomicrobiales</taxon>
        <taxon>Methanomicrobiaceae</taxon>
        <taxon>Methanofollis</taxon>
    </lineage>
</organism>
<keyword evidence="3" id="KW-1185">Reference proteome</keyword>
<protein>
    <recommendedName>
        <fullName evidence="4">S-layer protein</fullName>
    </recommendedName>
</protein>
<keyword evidence="1" id="KW-0472">Membrane</keyword>
<evidence type="ECO:0000313" key="3">
    <source>
        <dbReference type="Proteomes" id="UP001042704"/>
    </source>
</evidence>
<dbReference type="GeneID" id="76424208"/>
<gene>
    <name evidence="2" type="ORF">RJ40_07555</name>
</gene>
<evidence type="ECO:0008006" key="4">
    <source>
        <dbReference type="Google" id="ProtNLM"/>
    </source>
</evidence>
<dbReference type="AlphaFoldDB" id="A0A8A3S528"/>
<accession>A0A8A3S528</accession>
<dbReference type="PANTHER" id="PTHR35902:SF6">
    <property type="entry name" value="CONSERVED WITHIN P. AEROPHILUM"/>
    <property type="match status" value="1"/>
</dbReference>
<keyword evidence="1" id="KW-1133">Transmembrane helix</keyword>